<sequence length="116" mass="12956">MLNAAQLKALSVFAIFAIIGFGPISPGCLIGMFVVVKRPEWFRRLVRGIYDYPHDVDFVAAAETRGARIKTFASLVTLFVIDIAPVPVTPVVAFAIILSRPRWFYRTVRRIYGQAA</sequence>
<evidence type="ECO:0000313" key="2">
    <source>
        <dbReference type="EMBL" id="MCQ8183637.1"/>
    </source>
</evidence>
<gene>
    <name evidence="2" type="ORF">NP603_21195</name>
</gene>
<protein>
    <recommendedName>
        <fullName evidence="4">Transmembrane protein</fullName>
    </recommendedName>
</protein>
<accession>A0ABT1UN25</accession>
<name>A0ABT1UN25_9GAMM</name>
<dbReference type="EMBL" id="JANIBM010000061">
    <property type="protein sequence ID" value="MCQ8183637.1"/>
    <property type="molecule type" value="Genomic_DNA"/>
</dbReference>
<reference evidence="2 3" key="1">
    <citation type="submission" date="2022-07" db="EMBL/GenBank/DDBJ databases">
        <title>Methylomonas rivi sp. nov., Methylomonas rosea sp. nov., Methylomonas aureus sp. nov. and Methylomonas subterranea sp. nov., four novel methanotrophs isolated from a freshwater creek and the deep terrestrial subsurface.</title>
        <authorList>
            <person name="Abin C."/>
            <person name="Sankaranarayanan K."/>
            <person name="Garner C."/>
            <person name="Sindelar R."/>
            <person name="Kotary K."/>
            <person name="Garner R."/>
            <person name="Barclay S."/>
            <person name="Lawson P."/>
            <person name="Krumholz L."/>
        </authorList>
    </citation>
    <scope>NUCLEOTIDE SEQUENCE [LARGE SCALE GENOMIC DNA]</scope>
    <source>
        <strain evidence="2 3">SURF-1</strain>
    </source>
</reference>
<keyword evidence="3" id="KW-1185">Reference proteome</keyword>
<proteinExistence type="predicted"/>
<keyword evidence="1" id="KW-0472">Membrane</keyword>
<evidence type="ECO:0000256" key="1">
    <source>
        <dbReference type="SAM" id="Phobius"/>
    </source>
</evidence>
<dbReference type="Proteomes" id="UP001524569">
    <property type="component" value="Unassembled WGS sequence"/>
</dbReference>
<feature type="transmembrane region" description="Helical" evidence="1">
    <location>
        <begin position="12"/>
        <end position="36"/>
    </location>
</feature>
<keyword evidence="1" id="KW-0812">Transmembrane</keyword>
<evidence type="ECO:0000313" key="3">
    <source>
        <dbReference type="Proteomes" id="UP001524569"/>
    </source>
</evidence>
<evidence type="ECO:0008006" key="4">
    <source>
        <dbReference type="Google" id="ProtNLM"/>
    </source>
</evidence>
<dbReference type="RefSeq" id="WP_256612857.1">
    <property type="nucleotide sequence ID" value="NZ_JANIBM010000061.1"/>
</dbReference>
<comment type="caution">
    <text evidence="2">The sequence shown here is derived from an EMBL/GenBank/DDBJ whole genome shotgun (WGS) entry which is preliminary data.</text>
</comment>
<keyword evidence="1" id="KW-1133">Transmembrane helix</keyword>
<feature type="transmembrane region" description="Helical" evidence="1">
    <location>
        <begin position="75"/>
        <end position="98"/>
    </location>
</feature>
<organism evidence="2 3">
    <name type="scientific">Methylomonas aurea</name>
    <dbReference type="NCBI Taxonomy" id="2952224"/>
    <lineage>
        <taxon>Bacteria</taxon>
        <taxon>Pseudomonadati</taxon>
        <taxon>Pseudomonadota</taxon>
        <taxon>Gammaproteobacteria</taxon>
        <taxon>Methylococcales</taxon>
        <taxon>Methylococcaceae</taxon>
        <taxon>Methylomonas</taxon>
    </lineage>
</organism>